<name>A0A6G0WWE9_9STRA</name>
<keyword evidence="1" id="KW-0175">Coiled coil</keyword>
<proteinExistence type="predicted"/>
<evidence type="ECO:0000256" key="1">
    <source>
        <dbReference type="SAM" id="Coils"/>
    </source>
</evidence>
<comment type="caution">
    <text evidence="3">The sequence shown here is derived from an EMBL/GenBank/DDBJ whole genome shotgun (WGS) entry which is preliminary data.</text>
</comment>
<reference evidence="3 4" key="1">
    <citation type="submission" date="2019-07" db="EMBL/GenBank/DDBJ databases">
        <title>Genomics analysis of Aphanomyces spp. identifies a new class of oomycete effector associated with host adaptation.</title>
        <authorList>
            <person name="Gaulin E."/>
        </authorList>
    </citation>
    <scope>NUCLEOTIDE SEQUENCE [LARGE SCALE GENOMIC DNA]</scope>
    <source>
        <strain evidence="3 4">ATCC 201684</strain>
    </source>
</reference>
<dbReference type="VEuPathDB" id="FungiDB:AeMF1_005394"/>
<feature type="compositionally biased region" description="Basic and acidic residues" evidence="2">
    <location>
        <begin position="153"/>
        <end position="195"/>
    </location>
</feature>
<feature type="compositionally biased region" description="Polar residues" evidence="2">
    <location>
        <begin position="290"/>
        <end position="320"/>
    </location>
</feature>
<feature type="compositionally biased region" description="Polar residues" evidence="2">
    <location>
        <begin position="348"/>
        <end position="362"/>
    </location>
</feature>
<evidence type="ECO:0000256" key="2">
    <source>
        <dbReference type="SAM" id="MobiDB-lite"/>
    </source>
</evidence>
<feature type="coiled-coil region" evidence="1">
    <location>
        <begin position="525"/>
        <end position="552"/>
    </location>
</feature>
<organism evidence="3 4">
    <name type="scientific">Aphanomyces euteiches</name>
    <dbReference type="NCBI Taxonomy" id="100861"/>
    <lineage>
        <taxon>Eukaryota</taxon>
        <taxon>Sar</taxon>
        <taxon>Stramenopiles</taxon>
        <taxon>Oomycota</taxon>
        <taxon>Saprolegniomycetes</taxon>
        <taxon>Saprolegniales</taxon>
        <taxon>Verrucalvaceae</taxon>
        <taxon>Aphanomyces</taxon>
    </lineage>
</organism>
<feature type="compositionally biased region" description="Basic and acidic residues" evidence="2">
    <location>
        <begin position="259"/>
        <end position="276"/>
    </location>
</feature>
<feature type="region of interest" description="Disordered" evidence="2">
    <location>
        <begin position="133"/>
        <end position="362"/>
    </location>
</feature>
<protein>
    <recommendedName>
        <fullName evidence="5">Coilin</fullName>
    </recommendedName>
</protein>
<dbReference type="Proteomes" id="UP000481153">
    <property type="component" value="Unassembled WGS sequence"/>
</dbReference>
<gene>
    <name evidence="3" type="ORF">Ae201684_010951</name>
</gene>
<keyword evidence="4" id="KW-1185">Reference proteome</keyword>
<dbReference type="AlphaFoldDB" id="A0A6G0WWE9"/>
<feature type="compositionally biased region" description="Polar residues" evidence="2">
    <location>
        <begin position="221"/>
        <end position="254"/>
    </location>
</feature>
<dbReference type="EMBL" id="VJMJ01000139">
    <property type="protein sequence ID" value="KAF0731851.1"/>
    <property type="molecule type" value="Genomic_DNA"/>
</dbReference>
<evidence type="ECO:0000313" key="4">
    <source>
        <dbReference type="Proteomes" id="UP000481153"/>
    </source>
</evidence>
<evidence type="ECO:0008006" key="5">
    <source>
        <dbReference type="Google" id="ProtNLM"/>
    </source>
</evidence>
<sequence length="558" mass="63055">MRVRVEFVEELATEMAIEWGFSRVVIPIEESMKIVGDLLHGIIRRFKLGTSKSEFDILLGDFALMPSEKIDLVLEVNDILTIKRTHKMSGEKVRKKTPIGNTVYELEALEMKPRSKRKKEKKLVTPLEPKVVEGSVPVRKDGKQAKQSKNSKKKEEIQTKEEPKKESRSVKKRKRADDSNENKKKQLIKPKRDAIESLASKSNGLHQNALTKPQATKEAGSKSNRSTEIPKSVLSQPDHTLQNSALVSKPQSHSSRNHLRFDTADDTGAKDSRSIDKPMQNAANDKNHTMQENGTLDSRRSNTPLKMQHPKSNNGHTRFVTNELKKYGPQEPQQRVPRASDSRKESQNRGQRNANAAYQNTQTKPAAVVTYVQDNHEHANKLAKKEVWKRPYEVIASIHTKDSTGDENEENDSSFAQYPSSAISNVLPNNIIGFKVMQLCEIRFQPVVSNWMVGKVVSASDQVLQIQSCSYVDNQSKIDWTILDDMTEVSFADIVELRLLDGPSHTSPNEETPTKNTSDSVVEIYSELSLEEQEAQNLLETLRLKKEDLLSKTIAMLE</sequence>
<evidence type="ECO:0000313" key="3">
    <source>
        <dbReference type="EMBL" id="KAF0731851.1"/>
    </source>
</evidence>
<feature type="compositionally biased region" description="Basic and acidic residues" evidence="2">
    <location>
        <begin position="338"/>
        <end position="347"/>
    </location>
</feature>
<feature type="compositionally biased region" description="Polar residues" evidence="2">
    <location>
        <begin position="199"/>
        <end position="214"/>
    </location>
</feature>
<accession>A0A6G0WWE9</accession>